<dbReference type="EMBL" id="CP008796">
    <property type="protein sequence ID" value="AIH03870.1"/>
    <property type="molecule type" value="Genomic_DNA"/>
</dbReference>
<dbReference type="InterPro" id="IPR058792">
    <property type="entry name" value="Beta-barrel_RND_2"/>
</dbReference>
<dbReference type="GO" id="GO:0030313">
    <property type="term" value="C:cell envelope"/>
    <property type="evidence" value="ECO:0007669"/>
    <property type="project" value="UniProtKB-SubCell"/>
</dbReference>
<dbReference type="NCBIfam" id="TIGR01730">
    <property type="entry name" value="RND_mfp"/>
    <property type="match status" value="1"/>
</dbReference>
<keyword evidence="9" id="KW-1185">Reference proteome</keyword>
<evidence type="ECO:0000259" key="5">
    <source>
        <dbReference type="Pfam" id="PF25917"/>
    </source>
</evidence>
<dbReference type="SUPFAM" id="SSF111369">
    <property type="entry name" value="HlyD-like secretion proteins"/>
    <property type="match status" value="2"/>
</dbReference>
<dbReference type="RefSeq" id="WP_022855828.1">
    <property type="nucleotide sequence ID" value="NZ_CP008796.1"/>
</dbReference>
<feature type="domain" description="CusB-like beta-barrel" evidence="6">
    <location>
        <begin position="258"/>
        <end position="333"/>
    </location>
</feature>
<evidence type="ECO:0000256" key="2">
    <source>
        <dbReference type="ARBA" id="ARBA00009477"/>
    </source>
</evidence>
<gene>
    <name evidence="8" type="ORF">HL41_03190</name>
</gene>
<protein>
    <submittedName>
        <fullName evidence="8">Uncharacterized protein</fullName>
    </submittedName>
</protein>
<dbReference type="STRING" id="289377.HL41_03190"/>
<dbReference type="InterPro" id="IPR058625">
    <property type="entry name" value="MdtA-like_BSH"/>
</dbReference>
<feature type="coiled-coil region" evidence="4">
    <location>
        <begin position="161"/>
        <end position="206"/>
    </location>
</feature>
<dbReference type="Proteomes" id="UP000028481">
    <property type="component" value="Chromosome"/>
</dbReference>
<evidence type="ECO:0000313" key="9">
    <source>
        <dbReference type="Proteomes" id="UP000028481"/>
    </source>
</evidence>
<dbReference type="Pfam" id="PF25917">
    <property type="entry name" value="BSH_RND"/>
    <property type="match status" value="1"/>
</dbReference>
<dbReference type="PANTHER" id="PTHR32347:SF14">
    <property type="entry name" value="EFFLUX SYSTEM COMPONENT YKNX-RELATED"/>
    <property type="match status" value="1"/>
</dbReference>
<dbReference type="PANTHER" id="PTHR32347">
    <property type="entry name" value="EFFLUX SYSTEM COMPONENT YKNX-RELATED"/>
    <property type="match status" value="1"/>
</dbReference>
<evidence type="ECO:0000313" key="8">
    <source>
        <dbReference type="EMBL" id="AIH03870.1"/>
    </source>
</evidence>
<dbReference type="AlphaFoldDB" id="A0A075WS63"/>
<evidence type="ECO:0000256" key="1">
    <source>
        <dbReference type="ARBA" id="ARBA00004196"/>
    </source>
</evidence>
<dbReference type="InterPro" id="IPR050465">
    <property type="entry name" value="UPF0194_transport"/>
</dbReference>
<evidence type="ECO:0000259" key="6">
    <source>
        <dbReference type="Pfam" id="PF25954"/>
    </source>
</evidence>
<name>A0A075WS63_9BACT</name>
<feature type="domain" description="Multidrug resistance protein MdtA-like barrel-sandwich hybrid" evidence="5">
    <location>
        <begin position="58"/>
        <end position="246"/>
    </location>
</feature>
<dbReference type="GO" id="GO:0016020">
    <property type="term" value="C:membrane"/>
    <property type="evidence" value="ECO:0007669"/>
    <property type="project" value="InterPro"/>
</dbReference>
<comment type="subcellular location">
    <subcellularLocation>
        <location evidence="1">Cell envelope</location>
    </subcellularLocation>
</comment>
<evidence type="ECO:0000259" key="7">
    <source>
        <dbReference type="Pfam" id="PF25967"/>
    </source>
</evidence>
<dbReference type="Pfam" id="PF25967">
    <property type="entry name" value="RND-MFP_C"/>
    <property type="match status" value="1"/>
</dbReference>
<dbReference type="KEGG" id="tcm:HL41_03190"/>
<comment type="similarity">
    <text evidence="2">Belongs to the membrane fusion protein (MFP) (TC 8.A.1) family.</text>
</comment>
<dbReference type="HOGENOM" id="CLU_018816_14_1_0"/>
<dbReference type="OrthoDB" id="9810430at2"/>
<dbReference type="eggNOG" id="COG0845">
    <property type="taxonomic scope" value="Bacteria"/>
</dbReference>
<accession>A0A075WS63</accession>
<dbReference type="GO" id="GO:0022857">
    <property type="term" value="F:transmembrane transporter activity"/>
    <property type="evidence" value="ECO:0007669"/>
    <property type="project" value="InterPro"/>
</dbReference>
<proteinExistence type="inferred from homology"/>
<dbReference type="PaxDb" id="289377-HL41_03190"/>
<evidence type="ECO:0000256" key="4">
    <source>
        <dbReference type="SAM" id="Coils"/>
    </source>
</evidence>
<dbReference type="PROSITE" id="PS51257">
    <property type="entry name" value="PROKAR_LIPOPROTEIN"/>
    <property type="match status" value="1"/>
</dbReference>
<evidence type="ECO:0000256" key="3">
    <source>
        <dbReference type="ARBA" id="ARBA00023054"/>
    </source>
</evidence>
<reference evidence="8 9" key="1">
    <citation type="journal article" date="2015" name="Genome Announc.">
        <title>Genome Sequence of a Sulfate-Reducing Thermophilic Bacterium, Thermodesulfobacterium commune DSM 2178T (Phylum Thermodesulfobacteria).</title>
        <authorList>
            <person name="Bhatnagar S."/>
            <person name="Badger J.H."/>
            <person name="Madupu R."/>
            <person name="Khouri H.M."/>
            <person name="O'Connor E.M."/>
            <person name="Robb F.T."/>
            <person name="Ward N.L."/>
            <person name="Eisen J.A."/>
        </authorList>
    </citation>
    <scope>NUCLEOTIDE SEQUENCE [LARGE SCALE GENOMIC DNA]</scope>
    <source>
        <strain evidence="8 9">DSM 2178</strain>
    </source>
</reference>
<dbReference type="Gene3D" id="2.40.50.100">
    <property type="match status" value="1"/>
</dbReference>
<feature type="domain" description="Multidrug resistance protein MdtA-like C-terminal permuted SH3" evidence="7">
    <location>
        <begin position="339"/>
        <end position="393"/>
    </location>
</feature>
<sequence>MKKWVFLWLIVCLFFLGCQKKSEKKANLLPSSSTKVERGTIYLEVTATGAVKPQVGAQVKVGSRISGRVEKLFVTTGDKVKAGQLIAIIEHQDLQEEVNRAFNEYKEALANLEKIKQVYPHQISAQTKKVKSSMAELLQIERELQRNKMLFQEGLISKNDLERLERDYEVKKSTLEYEKANLEALKSEYEKQLSIARASVEAAKNVWNAAKIKLNYAFIYSPISGVVSEVTTQQGETVVAGLNAPTFITVVDLSRLQVECYVDETDIGKISVGQEATFTVDSYPNKVFRAKVKKIYPGAIIKNNVVFYDVVLEILDPYENLLRPEMTAQVNIIAGKKENVLLVPSKAVKIDPQGNYFVMVKKGDKWEKRLIKIGWESKGKIEVVEGLKEGEEVGLWETK</sequence>
<feature type="coiled-coil region" evidence="4">
    <location>
        <begin position="91"/>
        <end position="118"/>
    </location>
</feature>
<dbReference type="Gene3D" id="2.40.420.20">
    <property type="match status" value="1"/>
</dbReference>
<organism evidence="8 9">
    <name type="scientific">Thermodesulfobacterium commune DSM 2178</name>
    <dbReference type="NCBI Taxonomy" id="289377"/>
    <lineage>
        <taxon>Bacteria</taxon>
        <taxon>Pseudomonadati</taxon>
        <taxon>Thermodesulfobacteriota</taxon>
        <taxon>Thermodesulfobacteria</taxon>
        <taxon>Thermodesulfobacteriales</taxon>
        <taxon>Thermodesulfobacteriaceae</taxon>
        <taxon>Thermodesulfobacterium</taxon>
    </lineage>
</organism>
<dbReference type="InterPro" id="IPR006143">
    <property type="entry name" value="RND_pump_MFP"/>
</dbReference>
<keyword evidence="3 4" id="KW-0175">Coiled coil</keyword>
<dbReference type="InterPro" id="IPR058627">
    <property type="entry name" value="MdtA-like_C"/>
</dbReference>
<dbReference type="Gene3D" id="2.40.30.170">
    <property type="match status" value="1"/>
</dbReference>
<dbReference type="Pfam" id="PF25954">
    <property type="entry name" value="Beta-barrel_RND_2"/>
    <property type="match status" value="1"/>
</dbReference>
<dbReference type="Gene3D" id="1.10.287.470">
    <property type="entry name" value="Helix hairpin bin"/>
    <property type="match status" value="1"/>
</dbReference>